<dbReference type="EMBL" id="BQXU01000045">
    <property type="protein sequence ID" value="GKT51143.1"/>
    <property type="molecule type" value="Genomic_DNA"/>
</dbReference>
<dbReference type="RefSeq" id="XP_049133493.1">
    <property type="nucleotide sequence ID" value="XM_049277536.1"/>
</dbReference>
<proteinExistence type="predicted"/>
<dbReference type="Proteomes" id="UP001055115">
    <property type="component" value="Unassembled WGS sequence"/>
</dbReference>
<evidence type="ECO:0000313" key="2">
    <source>
        <dbReference type="EMBL" id="GKT51143.1"/>
    </source>
</evidence>
<evidence type="ECO:0000256" key="1">
    <source>
        <dbReference type="SAM" id="MobiDB-lite"/>
    </source>
</evidence>
<sequence>MQQNSSFTSEARTENGSALTFSGRLFPGRSSQLTPPAASEIKNSDVLKASTDANAIKDSPVIDANVLKVQAAPLSAPKANNQSSDLSMSKEGSCTVKAEKDFGMPTSVMTETRLIVISDDNEERETENLHEAHNLQVERLSANLATKLRPILHT</sequence>
<evidence type="ECO:0000313" key="3">
    <source>
        <dbReference type="Proteomes" id="UP001055115"/>
    </source>
</evidence>
<dbReference type="GeneID" id="73332126"/>
<reference evidence="2 3" key="1">
    <citation type="submission" date="2022-03" db="EMBL/GenBank/DDBJ databases">
        <title>Genome data of Colletotrichum spp.</title>
        <authorList>
            <person name="Utami Y.D."/>
            <person name="Hiruma K."/>
        </authorList>
    </citation>
    <scope>NUCLEOTIDE SEQUENCE [LARGE SCALE GENOMIC DNA]</scope>
    <source>
        <strain evidence="2 3">MAFF 239500</strain>
    </source>
</reference>
<organism evidence="2 3">
    <name type="scientific">Colletotrichum spaethianum</name>
    <dbReference type="NCBI Taxonomy" id="700344"/>
    <lineage>
        <taxon>Eukaryota</taxon>
        <taxon>Fungi</taxon>
        <taxon>Dikarya</taxon>
        <taxon>Ascomycota</taxon>
        <taxon>Pezizomycotina</taxon>
        <taxon>Sordariomycetes</taxon>
        <taxon>Hypocreomycetidae</taxon>
        <taxon>Glomerellales</taxon>
        <taxon>Glomerellaceae</taxon>
        <taxon>Colletotrichum</taxon>
        <taxon>Colletotrichum spaethianum species complex</taxon>
    </lineage>
</organism>
<protein>
    <submittedName>
        <fullName evidence="2">Uncharacterized protein</fullName>
    </submittedName>
</protein>
<accession>A0AA37PF43</accession>
<feature type="region of interest" description="Disordered" evidence="1">
    <location>
        <begin position="1"/>
        <end position="45"/>
    </location>
</feature>
<dbReference type="AlphaFoldDB" id="A0AA37PF43"/>
<name>A0AA37PF43_9PEZI</name>
<comment type="caution">
    <text evidence="2">The sequence shown here is derived from an EMBL/GenBank/DDBJ whole genome shotgun (WGS) entry which is preliminary data.</text>
</comment>
<gene>
    <name evidence="2" type="ORF">ColSpa_11324</name>
</gene>
<keyword evidence="3" id="KW-1185">Reference proteome</keyword>
<feature type="compositionally biased region" description="Polar residues" evidence="1">
    <location>
        <begin position="1"/>
        <end position="20"/>
    </location>
</feature>